<comment type="similarity">
    <text evidence="2">Belongs to the FLZ family.</text>
</comment>
<protein>
    <submittedName>
        <fullName evidence="7">(wild Malaysian banana) hypothetical protein</fullName>
    </submittedName>
</protein>
<evidence type="ECO:0000256" key="2">
    <source>
        <dbReference type="ARBA" id="ARBA00009374"/>
    </source>
</evidence>
<accession>A0A804JIW2</accession>
<dbReference type="PROSITE" id="PS51795">
    <property type="entry name" value="ZF_FLZ"/>
    <property type="match status" value="1"/>
</dbReference>
<keyword evidence="9" id="KW-1185">Reference proteome</keyword>
<organism evidence="8 9">
    <name type="scientific">Musa acuminata subsp. malaccensis</name>
    <name type="common">Wild banana</name>
    <name type="synonym">Musa malaccensis</name>
    <dbReference type="NCBI Taxonomy" id="214687"/>
    <lineage>
        <taxon>Eukaryota</taxon>
        <taxon>Viridiplantae</taxon>
        <taxon>Streptophyta</taxon>
        <taxon>Embryophyta</taxon>
        <taxon>Tracheophyta</taxon>
        <taxon>Spermatophyta</taxon>
        <taxon>Magnoliopsida</taxon>
        <taxon>Liliopsida</taxon>
        <taxon>Zingiberales</taxon>
        <taxon>Musaceae</taxon>
        <taxon>Musa</taxon>
    </lineage>
</organism>
<dbReference type="AlphaFoldDB" id="A0A804JIW2"/>
<dbReference type="OMA" id="SEECRCK"/>
<gene>
    <name evidence="7" type="ORF">GSMUA_167550.1</name>
</gene>
<feature type="zinc finger region" description="FLZ-type" evidence="5">
    <location>
        <begin position="46"/>
        <end position="90"/>
    </location>
</feature>
<dbReference type="InterPro" id="IPR007650">
    <property type="entry name" value="Zf-FLZ_dom"/>
</dbReference>
<dbReference type="PANTHER" id="PTHR33059:SF84">
    <property type="entry name" value="FCS-LIKE ZINC FINGER 15"/>
    <property type="match status" value="1"/>
</dbReference>
<feature type="domain" description="FLZ-type" evidence="6">
    <location>
        <begin position="46"/>
        <end position="90"/>
    </location>
</feature>
<proteinExistence type="inferred from homology"/>
<dbReference type="EMBL" id="HG996471">
    <property type="protein sequence ID" value="CAG1846960.1"/>
    <property type="molecule type" value="Genomic_DNA"/>
</dbReference>
<dbReference type="Proteomes" id="UP000012960">
    <property type="component" value="Unplaced"/>
</dbReference>
<evidence type="ECO:0000256" key="1">
    <source>
        <dbReference type="ARBA" id="ARBA00004496"/>
    </source>
</evidence>
<dbReference type="GO" id="GO:0005737">
    <property type="term" value="C:cytoplasm"/>
    <property type="evidence" value="ECO:0007669"/>
    <property type="project" value="UniProtKB-SubCell"/>
</dbReference>
<evidence type="ECO:0000313" key="8">
    <source>
        <dbReference type="EnsemblPlants" id="Ma06_p21690.1"/>
    </source>
</evidence>
<evidence type="ECO:0000313" key="7">
    <source>
        <dbReference type="EMBL" id="CAG1846960.1"/>
    </source>
</evidence>
<dbReference type="OrthoDB" id="1926521at2759"/>
<reference evidence="7" key="1">
    <citation type="submission" date="2021-03" db="EMBL/GenBank/DDBJ databases">
        <authorList>
            <consortium name="Genoscope - CEA"/>
            <person name="William W."/>
        </authorList>
    </citation>
    <scope>NUCLEOTIDE SEQUENCE</scope>
    <source>
        <strain evidence="7">Doubled-haploid Pahang</strain>
    </source>
</reference>
<evidence type="ECO:0000256" key="4">
    <source>
        <dbReference type="ARBA" id="ARBA00022723"/>
    </source>
</evidence>
<name>A0A804JIW2_MUSAM</name>
<keyword evidence="4" id="KW-0479">Metal-binding</keyword>
<dbReference type="Pfam" id="PF04570">
    <property type="entry name" value="zf-FLZ"/>
    <property type="match status" value="1"/>
</dbReference>
<comment type="subcellular location">
    <subcellularLocation>
        <location evidence="1">Cytoplasm</location>
    </subcellularLocation>
</comment>
<dbReference type="Gramene" id="Ma06_t21690.1">
    <property type="protein sequence ID" value="Ma06_p21690.1"/>
    <property type="gene ID" value="Ma06_g21690"/>
</dbReference>
<evidence type="ECO:0000259" key="6">
    <source>
        <dbReference type="PROSITE" id="PS51795"/>
    </source>
</evidence>
<dbReference type="PANTHER" id="PTHR33059">
    <property type="entry name" value="FCS-LIKE ZINC FINGER 5"/>
    <property type="match status" value="1"/>
</dbReference>
<dbReference type="EnsemblPlants" id="Ma06_t21690.1">
    <property type="protein sequence ID" value="Ma06_p21690.1"/>
    <property type="gene ID" value="Ma06_g21690"/>
</dbReference>
<evidence type="ECO:0000256" key="5">
    <source>
        <dbReference type="PROSITE-ProRule" id="PRU01131"/>
    </source>
</evidence>
<evidence type="ECO:0000313" key="9">
    <source>
        <dbReference type="Proteomes" id="UP000012960"/>
    </source>
</evidence>
<dbReference type="FunCoup" id="A0A804JIW2">
    <property type="interactions" value="1295"/>
</dbReference>
<evidence type="ECO:0000256" key="3">
    <source>
        <dbReference type="ARBA" id="ARBA00022490"/>
    </source>
</evidence>
<reference evidence="8" key="2">
    <citation type="submission" date="2021-05" db="UniProtKB">
        <authorList>
            <consortium name="EnsemblPlants"/>
        </authorList>
    </citation>
    <scope>IDENTIFICATION</scope>
    <source>
        <strain evidence="8">subsp. malaccensis</strain>
    </source>
</reference>
<keyword evidence="3" id="KW-0963">Cytoplasm</keyword>
<dbReference type="GO" id="GO:0046872">
    <property type="term" value="F:metal ion binding"/>
    <property type="evidence" value="ECO:0007669"/>
    <property type="project" value="UniProtKB-KW"/>
</dbReference>
<sequence length="124" mass="14054">MAGLSVLLEAQNNLTKYTHIISKTSLMKNASLPSTCTNSSSFSASHFLERCYLCRRRLQQGNDIYMYRGDRAFCSVECRNRQIFMDEENGRRDNCSLDAELQAERGRPRVVARKGRATAGGFAY</sequence>